<reference evidence="7" key="1">
    <citation type="journal article" date="2023" name="Plant J.">
        <title>Genome sequences and population genomics provide insights into the demographic history, inbreeding, and mutation load of two 'living fossil' tree species of Dipteronia.</title>
        <authorList>
            <person name="Feng Y."/>
            <person name="Comes H.P."/>
            <person name="Chen J."/>
            <person name="Zhu S."/>
            <person name="Lu R."/>
            <person name="Zhang X."/>
            <person name="Li P."/>
            <person name="Qiu J."/>
            <person name="Olsen K.M."/>
            <person name="Qiu Y."/>
        </authorList>
    </citation>
    <scope>NUCLEOTIDE SEQUENCE</scope>
    <source>
        <strain evidence="7">NBL</strain>
    </source>
</reference>
<dbReference type="PANTHER" id="PTHR23081">
    <property type="entry name" value="RNA POLYMERASE II CTD PHOSPHATASE"/>
    <property type="match status" value="1"/>
</dbReference>
<evidence type="ECO:0000256" key="5">
    <source>
        <dbReference type="ARBA" id="ARBA00047761"/>
    </source>
</evidence>
<dbReference type="EC" id="3.1.3.16" evidence="2"/>
<accession>A0AAE0AXS7</accession>
<organism evidence="7 8">
    <name type="scientific">Dipteronia sinensis</name>
    <dbReference type="NCBI Taxonomy" id="43782"/>
    <lineage>
        <taxon>Eukaryota</taxon>
        <taxon>Viridiplantae</taxon>
        <taxon>Streptophyta</taxon>
        <taxon>Embryophyta</taxon>
        <taxon>Tracheophyta</taxon>
        <taxon>Spermatophyta</taxon>
        <taxon>Magnoliopsida</taxon>
        <taxon>eudicotyledons</taxon>
        <taxon>Gunneridae</taxon>
        <taxon>Pentapetalae</taxon>
        <taxon>rosids</taxon>
        <taxon>malvids</taxon>
        <taxon>Sapindales</taxon>
        <taxon>Sapindaceae</taxon>
        <taxon>Hippocastanoideae</taxon>
        <taxon>Acereae</taxon>
        <taxon>Dipteronia</taxon>
    </lineage>
</organism>
<comment type="caution">
    <text evidence="7">The sequence shown here is derived from an EMBL/GenBank/DDBJ whole genome shotgun (WGS) entry which is preliminary data.</text>
</comment>
<evidence type="ECO:0000256" key="4">
    <source>
        <dbReference type="ARBA" id="ARBA00023242"/>
    </source>
</evidence>
<protein>
    <recommendedName>
        <fullName evidence="2">protein-serine/threonine phosphatase</fullName>
        <ecNumber evidence="2">3.1.3.16</ecNumber>
    </recommendedName>
</protein>
<dbReference type="AlphaFoldDB" id="A0AAE0AXS7"/>
<dbReference type="PANTHER" id="PTHR23081:SF36">
    <property type="entry name" value="RNA POLYMERASE II SUBUNIT A C-TERMINAL DOMAIN PHOSPHATASE"/>
    <property type="match status" value="1"/>
</dbReference>
<evidence type="ECO:0000256" key="1">
    <source>
        <dbReference type="ARBA" id="ARBA00004123"/>
    </source>
</evidence>
<dbReference type="GO" id="GO:0005634">
    <property type="term" value="C:nucleus"/>
    <property type="evidence" value="ECO:0007669"/>
    <property type="project" value="UniProtKB-SubCell"/>
</dbReference>
<comment type="catalytic activity">
    <reaction evidence="6">
        <text>O-phospho-L-threonyl-[protein] + H2O = L-threonyl-[protein] + phosphate</text>
        <dbReference type="Rhea" id="RHEA:47004"/>
        <dbReference type="Rhea" id="RHEA-COMP:11060"/>
        <dbReference type="Rhea" id="RHEA-COMP:11605"/>
        <dbReference type="ChEBI" id="CHEBI:15377"/>
        <dbReference type="ChEBI" id="CHEBI:30013"/>
        <dbReference type="ChEBI" id="CHEBI:43474"/>
        <dbReference type="ChEBI" id="CHEBI:61977"/>
        <dbReference type="EC" id="3.1.3.16"/>
    </reaction>
</comment>
<keyword evidence="3" id="KW-0378">Hydrolase</keyword>
<name>A0AAE0AXS7_9ROSI</name>
<sequence>MEQEQMDSMDVCRYPKVLKRLCMNCGQFMDSEYGVASDYLEQGLRLSDEEITRLKDTNSSRLFAEKKLQLVLDLDNTLLHSKLFKDLKPKEKYL</sequence>
<comment type="subcellular location">
    <subcellularLocation>
        <location evidence="1">Nucleus</location>
    </subcellularLocation>
</comment>
<evidence type="ECO:0000256" key="6">
    <source>
        <dbReference type="ARBA" id="ARBA00048336"/>
    </source>
</evidence>
<dbReference type="InterPro" id="IPR023214">
    <property type="entry name" value="HAD_sf"/>
</dbReference>
<keyword evidence="4" id="KW-0539">Nucleus</keyword>
<dbReference type="Proteomes" id="UP001281410">
    <property type="component" value="Unassembled WGS sequence"/>
</dbReference>
<evidence type="ECO:0000256" key="3">
    <source>
        <dbReference type="ARBA" id="ARBA00022801"/>
    </source>
</evidence>
<gene>
    <name evidence="7" type="ORF">Dsin_006063</name>
</gene>
<evidence type="ECO:0000313" key="8">
    <source>
        <dbReference type="Proteomes" id="UP001281410"/>
    </source>
</evidence>
<comment type="catalytic activity">
    <reaction evidence="5">
        <text>O-phospho-L-seryl-[protein] + H2O = L-seryl-[protein] + phosphate</text>
        <dbReference type="Rhea" id="RHEA:20629"/>
        <dbReference type="Rhea" id="RHEA-COMP:9863"/>
        <dbReference type="Rhea" id="RHEA-COMP:11604"/>
        <dbReference type="ChEBI" id="CHEBI:15377"/>
        <dbReference type="ChEBI" id="CHEBI:29999"/>
        <dbReference type="ChEBI" id="CHEBI:43474"/>
        <dbReference type="ChEBI" id="CHEBI:83421"/>
        <dbReference type="EC" id="3.1.3.16"/>
    </reaction>
</comment>
<proteinExistence type="predicted"/>
<dbReference type="EMBL" id="JANJYJ010000002">
    <property type="protein sequence ID" value="KAK3226201.1"/>
    <property type="molecule type" value="Genomic_DNA"/>
</dbReference>
<dbReference type="GO" id="GO:0008420">
    <property type="term" value="F:RNA polymerase II CTD heptapeptide repeat phosphatase activity"/>
    <property type="evidence" value="ECO:0007669"/>
    <property type="project" value="InterPro"/>
</dbReference>
<evidence type="ECO:0000313" key="7">
    <source>
        <dbReference type="EMBL" id="KAK3226201.1"/>
    </source>
</evidence>
<evidence type="ECO:0000256" key="2">
    <source>
        <dbReference type="ARBA" id="ARBA00013081"/>
    </source>
</evidence>
<dbReference type="InterPro" id="IPR039189">
    <property type="entry name" value="Fcp1"/>
</dbReference>
<dbReference type="Gene3D" id="3.40.50.1000">
    <property type="entry name" value="HAD superfamily/HAD-like"/>
    <property type="match status" value="1"/>
</dbReference>
<keyword evidence="8" id="KW-1185">Reference proteome</keyword>